<evidence type="ECO:0000256" key="1">
    <source>
        <dbReference type="ARBA" id="ARBA00004123"/>
    </source>
</evidence>
<dbReference type="STRING" id="1296120.A0A1B9GWP9"/>
<dbReference type="OrthoDB" id="188186at2759"/>
<protein>
    <submittedName>
        <fullName evidence="4">Replication factor A3</fullName>
    </submittedName>
</protein>
<dbReference type="EMBL" id="KI669499">
    <property type="protein sequence ID" value="OCF35457.1"/>
    <property type="molecule type" value="Genomic_DNA"/>
</dbReference>
<keyword evidence="5" id="KW-1185">Reference proteome</keyword>
<dbReference type="GO" id="GO:0005662">
    <property type="term" value="C:DNA replication factor A complex"/>
    <property type="evidence" value="ECO:0007669"/>
    <property type="project" value="TreeGrafter"/>
</dbReference>
<keyword evidence="3" id="KW-0539">Nucleus</keyword>
<dbReference type="CDD" id="cd04479">
    <property type="entry name" value="RPA3"/>
    <property type="match status" value="1"/>
</dbReference>
<dbReference type="Proteomes" id="UP000092666">
    <property type="component" value="Unassembled WGS sequence"/>
</dbReference>
<evidence type="ECO:0000256" key="3">
    <source>
        <dbReference type="ARBA" id="ARBA00023242"/>
    </source>
</evidence>
<name>A0A1B9GWP9_9TREE</name>
<dbReference type="GO" id="GO:0003684">
    <property type="term" value="F:damaged DNA binding"/>
    <property type="evidence" value="ECO:0007669"/>
    <property type="project" value="TreeGrafter"/>
</dbReference>
<evidence type="ECO:0000313" key="5">
    <source>
        <dbReference type="Proteomes" id="UP000092666"/>
    </source>
</evidence>
<reference evidence="4 5" key="1">
    <citation type="submission" date="2013-07" db="EMBL/GenBank/DDBJ databases">
        <title>The Genome Sequence of Cryptococcus heveanensis BCC8398.</title>
        <authorList>
            <consortium name="The Broad Institute Genome Sequencing Platform"/>
            <person name="Cuomo C."/>
            <person name="Litvintseva A."/>
            <person name="Chen Y."/>
            <person name="Heitman J."/>
            <person name="Sun S."/>
            <person name="Springer D."/>
            <person name="Dromer F."/>
            <person name="Young S.K."/>
            <person name="Zeng Q."/>
            <person name="Gargeya S."/>
            <person name="Fitzgerald M."/>
            <person name="Abouelleil A."/>
            <person name="Alvarado L."/>
            <person name="Berlin A.M."/>
            <person name="Chapman S.B."/>
            <person name="Dewar J."/>
            <person name="Goldberg J."/>
            <person name="Griggs A."/>
            <person name="Gujja S."/>
            <person name="Hansen M."/>
            <person name="Howarth C."/>
            <person name="Imamovic A."/>
            <person name="Larimer J."/>
            <person name="McCowan C."/>
            <person name="Murphy C."/>
            <person name="Pearson M."/>
            <person name="Priest M."/>
            <person name="Roberts A."/>
            <person name="Saif S."/>
            <person name="Shea T."/>
            <person name="Sykes S."/>
            <person name="Wortman J."/>
            <person name="Nusbaum C."/>
            <person name="Birren B."/>
        </authorList>
    </citation>
    <scope>NUCLEOTIDE SEQUENCE [LARGE SCALE GENOMIC DNA]</scope>
    <source>
        <strain evidence="4 5">BCC8398</strain>
    </source>
</reference>
<dbReference type="PANTHER" id="PTHR15114">
    <property type="entry name" value="REPLICATION PROTEIN A3"/>
    <property type="match status" value="1"/>
</dbReference>
<dbReference type="InterPro" id="IPR012340">
    <property type="entry name" value="NA-bd_OB-fold"/>
</dbReference>
<dbReference type="SUPFAM" id="SSF50249">
    <property type="entry name" value="Nucleic acid-binding proteins"/>
    <property type="match status" value="1"/>
</dbReference>
<dbReference type="InterPro" id="IPR013970">
    <property type="entry name" value="Rfa2"/>
</dbReference>
<reference evidence="5" key="2">
    <citation type="submission" date="2013-12" db="EMBL/GenBank/DDBJ databases">
        <title>Evolution of pathogenesis and genome organization in the Tremellales.</title>
        <authorList>
            <person name="Cuomo C."/>
            <person name="Litvintseva A."/>
            <person name="Heitman J."/>
            <person name="Chen Y."/>
            <person name="Sun S."/>
            <person name="Springer D."/>
            <person name="Dromer F."/>
            <person name="Young S."/>
            <person name="Zeng Q."/>
            <person name="Chapman S."/>
            <person name="Gujja S."/>
            <person name="Saif S."/>
            <person name="Birren B."/>
        </authorList>
    </citation>
    <scope>NUCLEOTIDE SEQUENCE [LARGE SCALE GENOMIC DNA]</scope>
    <source>
        <strain evidence="5">BCC8398</strain>
    </source>
</reference>
<dbReference type="GO" id="GO:0006298">
    <property type="term" value="P:mismatch repair"/>
    <property type="evidence" value="ECO:0007669"/>
    <property type="project" value="TreeGrafter"/>
</dbReference>
<dbReference type="Gene3D" id="2.40.50.140">
    <property type="entry name" value="Nucleic acid-binding proteins"/>
    <property type="match status" value="1"/>
</dbReference>
<dbReference type="GO" id="GO:0006284">
    <property type="term" value="P:base-excision repair"/>
    <property type="evidence" value="ECO:0007669"/>
    <property type="project" value="TreeGrafter"/>
</dbReference>
<dbReference type="GO" id="GO:0006260">
    <property type="term" value="P:DNA replication"/>
    <property type="evidence" value="ECO:0007669"/>
    <property type="project" value="InterPro"/>
</dbReference>
<dbReference type="GO" id="GO:0006289">
    <property type="term" value="P:nucleotide-excision repair"/>
    <property type="evidence" value="ECO:0007669"/>
    <property type="project" value="TreeGrafter"/>
</dbReference>
<sequence>MSRLGPEPRINSKYIAHHRGENVRLTAKVVKISGDTITVETSDGGQLGVHINRDMHIEDGFVEIIGLVKEDLSIKAHTFIQLSKPIDMKAVNNVIEFAHSSKGQGVLA</sequence>
<comment type="subcellular location">
    <subcellularLocation>
        <location evidence="1">Nucleus</location>
    </subcellularLocation>
</comment>
<evidence type="ECO:0000256" key="2">
    <source>
        <dbReference type="ARBA" id="ARBA00009761"/>
    </source>
</evidence>
<proteinExistence type="inferred from homology"/>
<dbReference type="AlphaFoldDB" id="A0A1B9GWP9"/>
<dbReference type="Pfam" id="PF08661">
    <property type="entry name" value="Rep_fac-A_3"/>
    <property type="match status" value="1"/>
</dbReference>
<gene>
    <name evidence="4" type="ORF">I316_03009</name>
</gene>
<dbReference type="GO" id="GO:0035861">
    <property type="term" value="C:site of double-strand break"/>
    <property type="evidence" value="ECO:0007669"/>
    <property type="project" value="TreeGrafter"/>
</dbReference>
<comment type="similarity">
    <text evidence="2">Belongs to the replication factor A protein 3 family.</text>
</comment>
<dbReference type="GO" id="GO:0003697">
    <property type="term" value="F:single-stranded DNA binding"/>
    <property type="evidence" value="ECO:0007669"/>
    <property type="project" value="TreeGrafter"/>
</dbReference>
<organism evidence="4 5">
    <name type="scientific">Kwoniella heveanensis BCC8398</name>
    <dbReference type="NCBI Taxonomy" id="1296120"/>
    <lineage>
        <taxon>Eukaryota</taxon>
        <taxon>Fungi</taxon>
        <taxon>Dikarya</taxon>
        <taxon>Basidiomycota</taxon>
        <taxon>Agaricomycotina</taxon>
        <taxon>Tremellomycetes</taxon>
        <taxon>Tremellales</taxon>
        <taxon>Cryptococcaceae</taxon>
        <taxon>Kwoniella</taxon>
    </lineage>
</organism>
<evidence type="ECO:0000313" key="4">
    <source>
        <dbReference type="EMBL" id="OCF35457.1"/>
    </source>
</evidence>
<accession>A0A1B9GWP9</accession>
<dbReference type="GO" id="GO:0000724">
    <property type="term" value="P:double-strand break repair via homologous recombination"/>
    <property type="evidence" value="ECO:0007669"/>
    <property type="project" value="TreeGrafter"/>
</dbReference>
<dbReference type="PANTHER" id="PTHR15114:SF1">
    <property type="entry name" value="REPLICATION PROTEIN A 14 KDA SUBUNIT"/>
    <property type="match status" value="1"/>
</dbReference>